<sequence length="306" mass="33882">MKKNKVVIIGAGLSGLYAAYLLKQKGIDSIILESRDRIGGRILTSQTTRRGESEYYDLGPSWFWPGMNRRIESLVKKFSLNAFTQHEEGNYLIDEAKGAPPKVIPGIYVNTPSSYRIEGGMYALVNAVFEQLNPEQVELNAQVTRVSKDNNSYIVTYERNEDSFTVEADYVITALPLRILVDQIGFSPELPENILNAMVNTPTWMAAHAKLVAVYEKPFWREDGNSGTASSRLGPLVEIHDATVNGGKGAGALFGFIGYNAQTRKTAGEEKLKSLAVEQLTRIFGEQAAKPLDVQLVDWSQETETA</sequence>
<reference evidence="3 4" key="1">
    <citation type="submission" date="2016-05" db="EMBL/GenBank/DDBJ databases">
        <title>Genomic Taxonomy of the Vibrionaceae.</title>
        <authorList>
            <person name="Gomez-Gil B."/>
            <person name="Enciso-Ibarra J."/>
        </authorList>
    </citation>
    <scope>NUCLEOTIDE SEQUENCE [LARGE SCALE GENOMIC DNA]</scope>
    <source>
        <strain evidence="3 4">CAIM 1920</strain>
    </source>
</reference>
<dbReference type="SUPFAM" id="SSF51905">
    <property type="entry name" value="FAD/NAD(P)-binding domain"/>
    <property type="match status" value="1"/>
</dbReference>
<dbReference type="GO" id="GO:0016491">
    <property type="term" value="F:oxidoreductase activity"/>
    <property type="evidence" value="ECO:0007669"/>
    <property type="project" value="InterPro"/>
</dbReference>
<dbReference type="AlphaFoldDB" id="A0A1C3EM56"/>
<dbReference type="EMBL" id="LYBM01000008">
    <property type="protein sequence ID" value="ODA34333.1"/>
    <property type="molecule type" value="Genomic_DNA"/>
</dbReference>
<dbReference type="STRING" id="1080227.A8L45_06305"/>
<dbReference type="Proteomes" id="UP000094936">
    <property type="component" value="Unassembled WGS sequence"/>
</dbReference>
<name>A0A1C3EM56_9GAMM</name>
<evidence type="ECO:0000313" key="3">
    <source>
        <dbReference type="EMBL" id="ODA34333.1"/>
    </source>
</evidence>
<dbReference type="Pfam" id="PF01593">
    <property type="entry name" value="Amino_oxidase"/>
    <property type="match status" value="1"/>
</dbReference>
<dbReference type="SUPFAM" id="SSF54373">
    <property type="entry name" value="FAD-linked reductases, C-terminal domain"/>
    <property type="match status" value="1"/>
</dbReference>
<dbReference type="RefSeq" id="WP_068900354.1">
    <property type="nucleotide sequence ID" value="NZ_LYBM01000008.1"/>
</dbReference>
<dbReference type="Pfam" id="PF13450">
    <property type="entry name" value="NAD_binding_8"/>
    <property type="match status" value="1"/>
</dbReference>
<accession>A0A1C3EM56</accession>
<dbReference type="PANTHER" id="PTHR43563">
    <property type="entry name" value="AMINE OXIDASE"/>
    <property type="match status" value="1"/>
</dbReference>
<dbReference type="PANTHER" id="PTHR43563:SF1">
    <property type="entry name" value="AMINE OXIDASE [FLAVIN-CONTAINING] B"/>
    <property type="match status" value="1"/>
</dbReference>
<gene>
    <name evidence="3" type="ORF">A8L45_06305</name>
</gene>
<evidence type="ECO:0000259" key="2">
    <source>
        <dbReference type="Pfam" id="PF01593"/>
    </source>
</evidence>
<feature type="domain" description="Amine oxidase" evidence="2">
    <location>
        <begin position="113"/>
        <end position="302"/>
    </location>
</feature>
<evidence type="ECO:0000256" key="1">
    <source>
        <dbReference type="ARBA" id="ARBA00005995"/>
    </source>
</evidence>
<dbReference type="InterPro" id="IPR036188">
    <property type="entry name" value="FAD/NAD-bd_sf"/>
</dbReference>
<organism evidence="3 4">
    <name type="scientific">Veronia pacifica</name>
    <dbReference type="NCBI Taxonomy" id="1080227"/>
    <lineage>
        <taxon>Bacteria</taxon>
        <taxon>Pseudomonadati</taxon>
        <taxon>Pseudomonadota</taxon>
        <taxon>Gammaproteobacteria</taxon>
        <taxon>Vibrionales</taxon>
        <taxon>Vibrionaceae</taxon>
        <taxon>Veronia</taxon>
    </lineage>
</organism>
<feature type="non-terminal residue" evidence="3">
    <location>
        <position position="306"/>
    </location>
</feature>
<comment type="caution">
    <text evidence="3">The sequence shown here is derived from an EMBL/GenBank/DDBJ whole genome shotgun (WGS) entry which is preliminary data.</text>
</comment>
<dbReference type="InterPro" id="IPR002937">
    <property type="entry name" value="Amino_oxidase"/>
</dbReference>
<dbReference type="Gene3D" id="3.50.50.60">
    <property type="entry name" value="FAD/NAD(P)-binding domain"/>
    <property type="match status" value="2"/>
</dbReference>
<dbReference type="InterPro" id="IPR050703">
    <property type="entry name" value="Flavin_MAO"/>
</dbReference>
<protein>
    <recommendedName>
        <fullName evidence="2">Amine oxidase domain-containing protein</fullName>
    </recommendedName>
</protein>
<keyword evidence="4" id="KW-1185">Reference proteome</keyword>
<proteinExistence type="inferred from homology"/>
<dbReference type="OrthoDB" id="337830at2"/>
<evidence type="ECO:0000313" key="4">
    <source>
        <dbReference type="Proteomes" id="UP000094936"/>
    </source>
</evidence>
<comment type="similarity">
    <text evidence="1">Belongs to the flavin monoamine oxidase family.</text>
</comment>